<name>A0A4Y7Q7T9_9AGAM</name>
<evidence type="ECO:0000313" key="1">
    <source>
        <dbReference type="EMBL" id="TDL23268.1"/>
    </source>
</evidence>
<gene>
    <name evidence="1" type="ORF">BD410DRAFT_176202</name>
</gene>
<dbReference type="EMBL" id="ML170171">
    <property type="protein sequence ID" value="TDL23268.1"/>
    <property type="molecule type" value="Genomic_DNA"/>
</dbReference>
<organism evidence="1 2">
    <name type="scientific">Rickenella mellea</name>
    <dbReference type="NCBI Taxonomy" id="50990"/>
    <lineage>
        <taxon>Eukaryota</taxon>
        <taxon>Fungi</taxon>
        <taxon>Dikarya</taxon>
        <taxon>Basidiomycota</taxon>
        <taxon>Agaricomycotina</taxon>
        <taxon>Agaricomycetes</taxon>
        <taxon>Hymenochaetales</taxon>
        <taxon>Rickenellaceae</taxon>
        <taxon>Rickenella</taxon>
    </lineage>
</organism>
<accession>A0A4Y7Q7T9</accession>
<dbReference type="VEuPathDB" id="FungiDB:BD410DRAFT_176202"/>
<reference evidence="1 2" key="1">
    <citation type="submission" date="2018-06" db="EMBL/GenBank/DDBJ databases">
        <title>A transcriptomic atlas of mushroom development highlights an independent origin of complex multicellularity.</title>
        <authorList>
            <consortium name="DOE Joint Genome Institute"/>
            <person name="Krizsan K."/>
            <person name="Almasi E."/>
            <person name="Merenyi Z."/>
            <person name="Sahu N."/>
            <person name="Viragh M."/>
            <person name="Koszo T."/>
            <person name="Mondo S."/>
            <person name="Kiss B."/>
            <person name="Balint B."/>
            <person name="Kues U."/>
            <person name="Barry K."/>
            <person name="Hegedus J.C."/>
            <person name="Henrissat B."/>
            <person name="Johnson J."/>
            <person name="Lipzen A."/>
            <person name="Ohm R."/>
            <person name="Nagy I."/>
            <person name="Pangilinan J."/>
            <person name="Yan J."/>
            <person name="Xiong Y."/>
            <person name="Grigoriev I.V."/>
            <person name="Hibbett D.S."/>
            <person name="Nagy L.G."/>
        </authorList>
    </citation>
    <scope>NUCLEOTIDE SEQUENCE [LARGE SCALE GENOMIC DNA]</scope>
    <source>
        <strain evidence="1 2">SZMC22713</strain>
    </source>
</reference>
<evidence type="ECO:0000313" key="2">
    <source>
        <dbReference type="Proteomes" id="UP000294933"/>
    </source>
</evidence>
<dbReference type="Proteomes" id="UP000294933">
    <property type="component" value="Unassembled WGS sequence"/>
</dbReference>
<keyword evidence="2" id="KW-1185">Reference proteome</keyword>
<proteinExistence type="predicted"/>
<sequence length="200" mass="21905">MVKVAEFVAPTRVCFGAVPDSLGSDRRRISSTDPVLTGTETKIKSRRVWDTHSRIPTAEAIRHSYFRAGEQHQLENFAGSRVGHSLPTQRSCLAIRTRRELFWLHHSTSDVCSNRIFSHTSNNSGHQFCSGIDRRSPSWRSAHNDDRRLMTSSACAVLAPQAASVLLGISGNRKLGFALICPCCSCCLPSASSVAHRGAA</sequence>
<protein>
    <submittedName>
        <fullName evidence="1">Uncharacterized protein</fullName>
    </submittedName>
</protein>
<dbReference type="AlphaFoldDB" id="A0A4Y7Q7T9"/>